<dbReference type="InterPro" id="IPR051083">
    <property type="entry name" value="GrpII_Intron_Splice-Mob/Def"/>
</dbReference>
<keyword evidence="3" id="KW-0808">Transferase</keyword>
<dbReference type="PANTHER" id="PTHR34047">
    <property type="entry name" value="NUCLEAR INTRON MATURASE 1, MITOCHONDRIAL-RELATED"/>
    <property type="match status" value="1"/>
</dbReference>
<feature type="region of interest" description="Disordered" evidence="1">
    <location>
        <begin position="1"/>
        <end position="21"/>
    </location>
</feature>
<evidence type="ECO:0000313" key="4">
    <source>
        <dbReference type="Proteomes" id="UP000436047"/>
    </source>
</evidence>
<gene>
    <name evidence="3" type="primary">ltrA</name>
    <name evidence="3" type="ORF">FYJ45_17030</name>
</gene>
<dbReference type="NCBIfam" id="TIGR04416">
    <property type="entry name" value="group_II_RT_mat"/>
    <property type="match status" value="1"/>
</dbReference>
<evidence type="ECO:0000259" key="2">
    <source>
        <dbReference type="PROSITE" id="PS50878"/>
    </source>
</evidence>
<dbReference type="InterPro" id="IPR043502">
    <property type="entry name" value="DNA/RNA_pol_sf"/>
</dbReference>
<dbReference type="InterPro" id="IPR025960">
    <property type="entry name" value="RVT_N"/>
</dbReference>
<comment type="caution">
    <text evidence="3">The sequence shown here is derived from an EMBL/GenBank/DDBJ whole genome shotgun (WGS) entry which is preliminary data.</text>
</comment>
<dbReference type="AlphaFoldDB" id="A0A6N7WGT3"/>
<keyword evidence="3" id="KW-0548">Nucleotidyltransferase</keyword>
<dbReference type="PANTHER" id="PTHR34047:SF8">
    <property type="entry name" value="PROTEIN YKFC"/>
    <property type="match status" value="1"/>
</dbReference>
<dbReference type="EMBL" id="VUMI01000029">
    <property type="protein sequence ID" value="MSS89923.1"/>
    <property type="molecule type" value="Genomic_DNA"/>
</dbReference>
<evidence type="ECO:0000256" key="1">
    <source>
        <dbReference type="SAM" id="MobiDB-lite"/>
    </source>
</evidence>
<reference evidence="3 4" key="1">
    <citation type="submission" date="2019-08" db="EMBL/GenBank/DDBJ databases">
        <title>In-depth cultivation of the pig gut microbiome towards novel bacterial diversity and tailored functional studies.</title>
        <authorList>
            <person name="Wylensek D."/>
            <person name="Hitch T.C.A."/>
            <person name="Clavel T."/>
        </authorList>
    </citation>
    <scope>NUCLEOTIDE SEQUENCE [LARGE SCALE GENOMIC DNA]</scope>
    <source>
        <strain evidence="3 4">WCA-389-WT-23B</strain>
    </source>
</reference>
<keyword evidence="4" id="KW-1185">Reference proteome</keyword>
<feature type="domain" description="Reverse transcriptase" evidence="2">
    <location>
        <begin position="111"/>
        <end position="351"/>
    </location>
</feature>
<dbReference type="InterPro" id="IPR013597">
    <property type="entry name" value="Mat_intron_G2"/>
</dbReference>
<protein>
    <submittedName>
        <fullName evidence="3">Group II intron reverse transcriptase/maturase</fullName>
        <ecNumber evidence="3">2.7.7.49</ecNumber>
    </submittedName>
</protein>
<dbReference type="PROSITE" id="PS50878">
    <property type="entry name" value="RT_POL"/>
    <property type="match status" value="1"/>
</dbReference>
<accession>A0A6N7WGT3</accession>
<name>A0A6N7WGT3_9FIRM</name>
<dbReference type="EC" id="2.7.7.49" evidence="3"/>
<dbReference type="Pfam" id="PF08388">
    <property type="entry name" value="GIIM"/>
    <property type="match status" value="1"/>
</dbReference>
<dbReference type="PROSITE" id="PS51257">
    <property type="entry name" value="PROKAR_LIPOPROTEIN"/>
    <property type="match status" value="1"/>
</dbReference>
<proteinExistence type="predicted"/>
<dbReference type="InterPro" id="IPR000477">
    <property type="entry name" value="RT_dom"/>
</dbReference>
<keyword evidence="3" id="KW-0695">RNA-directed DNA polymerase</keyword>
<dbReference type="Proteomes" id="UP000436047">
    <property type="component" value="Unassembled WGS sequence"/>
</dbReference>
<organism evidence="3 4">
    <name type="scientific">Eisenbergiella porci</name>
    <dbReference type="NCBI Taxonomy" id="2652274"/>
    <lineage>
        <taxon>Bacteria</taxon>
        <taxon>Bacillati</taxon>
        <taxon>Bacillota</taxon>
        <taxon>Clostridia</taxon>
        <taxon>Lachnospirales</taxon>
        <taxon>Lachnospiraceae</taxon>
        <taxon>Eisenbergiella</taxon>
    </lineage>
</organism>
<dbReference type="Pfam" id="PF00078">
    <property type="entry name" value="RVT_1"/>
    <property type="match status" value="1"/>
</dbReference>
<evidence type="ECO:0000313" key="3">
    <source>
        <dbReference type="EMBL" id="MSS89923.1"/>
    </source>
</evidence>
<sequence length="567" mass="65232">MARKGGKPMNGNCSTTGCKSPERLPDAAALEQQWKSIDWKKAEAEVNRLQARIAKATQEKKWNTVKRLQYLLTHSYYAKVLAVRKVTTNKGKKTPGVDGELWSTPAAKMRGVLTLTDKGYKAKPLRRVFIEKKGKKAKRPLGIPCMYDRAMQALYALALDPVSETTADTKSFGFRKGRCAQDACEYIFTALSRSFSPQWVLEGDIKGCFDHISHDWLIEHIPMDKSVLKQFLKAGFIFEQELFPTDEGAPQGGVISPILANMALDGMQKVLSDRFDLSAKGEVSAFVHNKSKVNLVRYADDFIVTAATKEIAEEAKAIIRDFLQTRGLELSEEKTVITHIDDGFDMLGWTFRKFKGKLIVKPSKKALKALKSALSETILGRGKAWKQEVLIEKLNQQIRGWTNYHQSVCASDAFAHIDYILYELLWRWAKRRHPHKGQWWVSTNYWHRRSNRNWVFCTEGKELLRVDHIPIVRHTKVRMDANPYFDTQYFIDRKFQHGMKRLSGRFKQIWKNQKGCCYHCGLPMDISDEREIFFKVPKTMGGKDEVRNMAYVHKHCQQIFLERRAKA</sequence>
<dbReference type="CDD" id="cd01651">
    <property type="entry name" value="RT_G2_intron"/>
    <property type="match status" value="1"/>
</dbReference>
<dbReference type="SUPFAM" id="SSF56672">
    <property type="entry name" value="DNA/RNA polymerases"/>
    <property type="match status" value="1"/>
</dbReference>
<dbReference type="Pfam" id="PF13655">
    <property type="entry name" value="RVT_N"/>
    <property type="match status" value="1"/>
</dbReference>
<dbReference type="GO" id="GO:0003964">
    <property type="term" value="F:RNA-directed DNA polymerase activity"/>
    <property type="evidence" value="ECO:0007669"/>
    <property type="project" value="UniProtKB-KW"/>
</dbReference>
<dbReference type="InterPro" id="IPR030931">
    <property type="entry name" value="Group_II_RT_mat"/>
</dbReference>